<evidence type="ECO:0000256" key="4">
    <source>
        <dbReference type="ARBA" id="ARBA00022771"/>
    </source>
</evidence>
<evidence type="ECO:0000256" key="6">
    <source>
        <dbReference type="ARBA" id="ARBA00023242"/>
    </source>
</evidence>
<protein>
    <recommendedName>
        <fullName evidence="9">C2H2-type domain-containing protein</fullName>
    </recommendedName>
</protein>
<dbReference type="GeneID" id="65081575"/>
<dbReference type="PROSITE" id="PS50157">
    <property type="entry name" value="ZINC_FINGER_C2H2_2"/>
    <property type="match status" value="2"/>
</dbReference>
<evidence type="ECO:0000256" key="2">
    <source>
        <dbReference type="ARBA" id="ARBA00022723"/>
    </source>
</evidence>
<dbReference type="AlphaFoldDB" id="A0A1L7TTK9"/>
<keyword evidence="2" id="KW-0479">Metal-binding</keyword>
<dbReference type="VEuPathDB" id="FungiDB:FMAN_02303"/>
<feature type="region of interest" description="Disordered" evidence="8">
    <location>
        <begin position="134"/>
        <end position="173"/>
    </location>
</feature>
<accession>A0A1L7TTK9</accession>
<keyword evidence="6" id="KW-0539">Nucleus</keyword>
<dbReference type="GO" id="GO:0008270">
    <property type="term" value="F:zinc ion binding"/>
    <property type="evidence" value="ECO:0007669"/>
    <property type="project" value="UniProtKB-KW"/>
</dbReference>
<dbReference type="SMART" id="SM00355">
    <property type="entry name" value="ZnF_C2H2"/>
    <property type="match status" value="6"/>
</dbReference>
<evidence type="ECO:0000256" key="5">
    <source>
        <dbReference type="ARBA" id="ARBA00022833"/>
    </source>
</evidence>
<dbReference type="Proteomes" id="UP000184255">
    <property type="component" value="Unassembled WGS sequence"/>
</dbReference>
<dbReference type="Gene3D" id="3.30.160.60">
    <property type="entry name" value="Classic Zinc Finger"/>
    <property type="match status" value="1"/>
</dbReference>
<evidence type="ECO:0000313" key="11">
    <source>
        <dbReference type="Proteomes" id="UP000184255"/>
    </source>
</evidence>
<keyword evidence="4 7" id="KW-0863">Zinc-finger</keyword>
<keyword evidence="5" id="KW-0862">Zinc</keyword>
<dbReference type="InterPro" id="IPR036236">
    <property type="entry name" value="Znf_C2H2_sf"/>
</dbReference>
<organism evidence="10 11">
    <name type="scientific">Fusarium mangiferae</name>
    <name type="common">Mango malformation disease fungus</name>
    <dbReference type="NCBI Taxonomy" id="192010"/>
    <lineage>
        <taxon>Eukaryota</taxon>
        <taxon>Fungi</taxon>
        <taxon>Dikarya</taxon>
        <taxon>Ascomycota</taxon>
        <taxon>Pezizomycotina</taxon>
        <taxon>Sordariomycetes</taxon>
        <taxon>Hypocreomycetidae</taxon>
        <taxon>Hypocreales</taxon>
        <taxon>Nectriaceae</taxon>
        <taxon>Fusarium</taxon>
        <taxon>Fusarium fujikuroi species complex</taxon>
    </lineage>
</organism>
<evidence type="ECO:0000313" key="10">
    <source>
        <dbReference type="EMBL" id="CVK99463.1"/>
    </source>
</evidence>
<evidence type="ECO:0000256" key="3">
    <source>
        <dbReference type="ARBA" id="ARBA00022737"/>
    </source>
</evidence>
<evidence type="ECO:0000259" key="9">
    <source>
        <dbReference type="PROSITE" id="PS50157"/>
    </source>
</evidence>
<dbReference type="EMBL" id="FCQH01000010">
    <property type="protein sequence ID" value="CVK99463.1"/>
    <property type="molecule type" value="Genomic_DNA"/>
</dbReference>
<name>A0A1L7TTK9_FUSMA</name>
<keyword evidence="11" id="KW-1185">Reference proteome</keyword>
<dbReference type="GO" id="GO:0005634">
    <property type="term" value="C:nucleus"/>
    <property type="evidence" value="ECO:0007669"/>
    <property type="project" value="UniProtKB-SubCell"/>
</dbReference>
<evidence type="ECO:0000256" key="8">
    <source>
        <dbReference type="SAM" id="MobiDB-lite"/>
    </source>
</evidence>
<feature type="compositionally biased region" description="Basic and acidic residues" evidence="8">
    <location>
        <begin position="157"/>
        <end position="173"/>
    </location>
</feature>
<feature type="domain" description="C2H2-type" evidence="9">
    <location>
        <begin position="215"/>
        <end position="245"/>
    </location>
</feature>
<dbReference type="InterPro" id="IPR050888">
    <property type="entry name" value="ZnF_C2H2-type_TF"/>
</dbReference>
<keyword evidence="3" id="KW-0677">Repeat</keyword>
<gene>
    <name evidence="10" type="ORF">FMAN_02303</name>
</gene>
<dbReference type="PANTHER" id="PTHR24406">
    <property type="entry name" value="TRANSCRIPTIONAL REPRESSOR CTCFL-RELATED"/>
    <property type="match status" value="1"/>
</dbReference>
<sequence>MAYYCTDRDKLFYAGRKAHDQHCQVAGHASPAFECDSCSDCFEDEYDRRQHMNLEQQWHRNVPECQLCGDRAVTQAEIREHEIERHFHCAACNRQFMNANNLRMASSRVSGEIPLLQSHLQHSNRSIPSYRTRLMSSRSHGPQQALPLHQKPRSSQSHHEQRASMVRREDVHRQPNCRVEPLVQSVRVLSMPQADMTLISLKKHFESPRHQQSWYHCVKRSCGKEFKTLAALINHLERQHSRDQHCEATGHFPPCWECNGCGTCFGGRDELRLHEGYSCSYYHGSHYANYHQQFSGSHIPTQQSYPMRQRAQHYYSVPGVACPFCSARYSSASGVVYHLEQGACPNVPLNRGTQRQDPNGASYNRLLVWRQIVYYQATAGVYNTYYGHYECYFCGALFRQLSSLNQHLASPRHQQEFYYWPIGTPSWSNYQHFGTGYYQ</sequence>
<comment type="caution">
    <text evidence="10">The sequence shown here is derived from an EMBL/GenBank/DDBJ whole genome shotgun (WGS) entry which is preliminary data.</text>
</comment>
<reference evidence="11" key="1">
    <citation type="journal article" date="2016" name="Genome Biol. Evol.">
        <title>Comparative 'omics' of the Fusarium fujikuroi species complex highlights differences in genetic potential and metabolite synthesis.</title>
        <authorList>
            <person name="Niehaus E.-M."/>
            <person name="Muensterkoetter M."/>
            <person name="Proctor R.H."/>
            <person name="Brown D.W."/>
            <person name="Sharon A."/>
            <person name="Idan Y."/>
            <person name="Oren-Young L."/>
            <person name="Sieber C.M."/>
            <person name="Novak O."/>
            <person name="Pencik A."/>
            <person name="Tarkowska D."/>
            <person name="Hromadova K."/>
            <person name="Freeman S."/>
            <person name="Maymon M."/>
            <person name="Elazar M."/>
            <person name="Youssef S.A."/>
            <person name="El-Shabrawy E.S.M."/>
            <person name="Shalaby A.B.A."/>
            <person name="Houterman P."/>
            <person name="Brock N.L."/>
            <person name="Burkhardt I."/>
            <person name="Tsavkelova E.A."/>
            <person name="Dickschat J.S."/>
            <person name="Galuszka P."/>
            <person name="Gueldener U."/>
            <person name="Tudzynski B."/>
        </authorList>
    </citation>
    <scope>NUCLEOTIDE SEQUENCE [LARGE SCALE GENOMIC DNA]</scope>
    <source>
        <strain evidence="11">MRC7560</strain>
    </source>
</reference>
<evidence type="ECO:0000256" key="1">
    <source>
        <dbReference type="ARBA" id="ARBA00004123"/>
    </source>
</evidence>
<dbReference type="InterPro" id="IPR013087">
    <property type="entry name" value="Znf_C2H2_type"/>
</dbReference>
<comment type="subcellular location">
    <subcellularLocation>
        <location evidence="1">Nucleus</location>
    </subcellularLocation>
</comment>
<feature type="domain" description="C2H2-type" evidence="9">
    <location>
        <begin position="389"/>
        <end position="418"/>
    </location>
</feature>
<dbReference type="SUPFAM" id="SSF57667">
    <property type="entry name" value="beta-beta-alpha zinc fingers"/>
    <property type="match status" value="1"/>
</dbReference>
<evidence type="ECO:0000256" key="7">
    <source>
        <dbReference type="PROSITE-ProRule" id="PRU00042"/>
    </source>
</evidence>
<dbReference type="PROSITE" id="PS00028">
    <property type="entry name" value="ZINC_FINGER_C2H2_1"/>
    <property type="match status" value="2"/>
</dbReference>
<dbReference type="RefSeq" id="XP_041685787.1">
    <property type="nucleotide sequence ID" value="XM_041835644.1"/>
</dbReference>
<proteinExistence type="predicted"/>